<dbReference type="InterPro" id="IPR023214">
    <property type="entry name" value="HAD_sf"/>
</dbReference>
<evidence type="ECO:0000313" key="4">
    <source>
        <dbReference type="RefSeq" id="XP_017774109.1"/>
    </source>
</evidence>
<dbReference type="Proteomes" id="UP000695000">
    <property type="component" value="Unplaced"/>
</dbReference>
<protein>
    <submittedName>
        <fullName evidence="4">Glycerol-3-phosphate phosphatase-like</fullName>
    </submittedName>
</protein>
<dbReference type="Pfam" id="PF13344">
    <property type="entry name" value="Hydrolase_6"/>
    <property type="match status" value="1"/>
</dbReference>
<dbReference type="Gene3D" id="3.40.50.1000">
    <property type="entry name" value="HAD superfamily/HAD-like"/>
    <property type="match status" value="2"/>
</dbReference>
<dbReference type="SUPFAM" id="SSF56784">
    <property type="entry name" value="HAD-like"/>
    <property type="match status" value="1"/>
</dbReference>
<dbReference type="PANTHER" id="PTHR19288:SF93">
    <property type="entry name" value="FI11325P-RELATED"/>
    <property type="match status" value="1"/>
</dbReference>
<organism evidence="3 4">
    <name type="scientific">Nicrophorus vespilloides</name>
    <name type="common">Boreal carrion beetle</name>
    <dbReference type="NCBI Taxonomy" id="110193"/>
    <lineage>
        <taxon>Eukaryota</taxon>
        <taxon>Metazoa</taxon>
        <taxon>Ecdysozoa</taxon>
        <taxon>Arthropoda</taxon>
        <taxon>Hexapoda</taxon>
        <taxon>Insecta</taxon>
        <taxon>Pterygota</taxon>
        <taxon>Neoptera</taxon>
        <taxon>Endopterygota</taxon>
        <taxon>Coleoptera</taxon>
        <taxon>Polyphaga</taxon>
        <taxon>Staphyliniformia</taxon>
        <taxon>Silphidae</taxon>
        <taxon>Nicrophorinae</taxon>
        <taxon>Nicrophorus</taxon>
    </lineage>
</organism>
<name>A0ABM1MHQ9_NICVS</name>
<dbReference type="PANTHER" id="PTHR19288">
    <property type="entry name" value="4-NITROPHENYLPHOSPHATASE-RELATED"/>
    <property type="match status" value="1"/>
</dbReference>
<comment type="similarity">
    <text evidence="2">Belongs to the HAD-like hydrolase superfamily.</text>
</comment>
<evidence type="ECO:0000313" key="3">
    <source>
        <dbReference type="Proteomes" id="UP000695000"/>
    </source>
</evidence>
<proteinExistence type="inferred from homology"/>
<evidence type="ECO:0000256" key="2">
    <source>
        <dbReference type="PIRNR" id="PIRNR000915"/>
    </source>
</evidence>
<dbReference type="RefSeq" id="XP_017774109.1">
    <property type="nucleotide sequence ID" value="XM_017918620.1"/>
</dbReference>
<dbReference type="InterPro" id="IPR006349">
    <property type="entry name" value="PGP_euk"/>
</dbReference>
<gene>
    <name evidence="4" type="primary">LOC108560899</name>
</gene>
<dbReference type="InterPro" id="IPR006357">
    <property type="entry name" value="HAD-SF_hydro_IIA"/>
</dbReference>
<dbReference type="NCBIfam" id="TIGR01452">
    <property type="entry name" value="PGP_euk"/>
    <property type="match status" value="1"/>
</dbReference>
<dbReference type="PIRSF" id="PIRSF000915">
    <property type="entry name" value="PGP-type_phosphatase"/>
    <property type="match status" value="1"/>
</dbReference>
<keyword evidence="1 2" id="KW-0378">Hydrolase</keyword>
<evidence type="ECO:0000256" key="1">
    <source>
        <dbReference type="ARBA" id="ARBA00022801"/>
    </source>
</evidence>
<dbReference type="Pfam" id="PF13242">
    <property type="entry name" value="Hydrolase_like"/>
    <property type="match status" value="1"/>
</dbReference>
<reference evidence="4" key="1">
    <citation type="submission" date="2025-08" db="UniProtKB">
        <authorList>
            <consortium name="RefSeq"/>
        </authorList>
    </citation>
    <scope>IDENTIFICATION</scope>
    <source>
        <tissue evidence="4">Whole Larva</tissue>
    </source>
</reference>
<keyword evidence="3" id="KW-1185">Reference proteome</keyword>
<dbReference type="NCBIfam" id="TIGR01460">
    <property type="entry name" value="HAD-SF-IIA"/>
    <property type="match status" value="1"/>
</dbReference>
<dbReference type="InterPro" id="IPR036412">
    <property type="entry name" value="HAD-like_sf"/>
</dbReference>
<dbReference type="GeneID" id="108560899"/>
<accession>A0ABM1MHQ9</accession>
<sequence>MYNMSLTALSNLEKSQVQEFVNSFDTVLTDCDGVLWMESQVLQGSPQVLNKFREMGKKVFYVTNNSTKFKKDFVSKAKNMGFICDESEMISTSFLTANYLKEKNVKKAYVIGSGGIAQELDRVGIEHIGIGPDVVEEHFVNYIKNLKLDPEVTAVIVGFDEHISYLKIMKAASYLANPNCIYIATNTDENFPVNASLVVPGTGSIVAAVSTCSGRKPLVLGKPNPYIVEALMKEHQIDPKRTLMIGDRCNTDILLGTKCGFQTLLVLSGVTKLDVALGYKNSEDHDENEMVADVYLNKLGDLLNFLD</sequence>